<comment type="caution">
    <text evidence="4">The sequence shown here is derived from an EMBL/GenBank/DDBJ whole genome shotgun (WGS) entry which is preliminary data.</text>
</comment>
<dbReference type="InterPro" id="IPR029787">
    <property type="entry name" value="Nucleotide_cyclase"/>
</dbReference>
<dbReference type="RefSeq" id="WP_052221379.1">
    <property type="nucleotide sequence ID" value="NZ_LHUR01000022.1"/>
</dbReference>
<dbReference type="PANTHER" id="PTHR43155:SF2">
    <property type="entry name" value="CYCLIC DI-GMP PHOSPHODIESTERASE PA4108"/>
    <property type="match status" value="1"/>
</dbReference>
<dbReference type="EMBL" id="LHUR01000022">
    <property type="protein sequence ID" value="KOA19749.1"/>
    <property type="molecule type" value="Genomic_DNA"/>
</dbReference>
<dbReference type="SUPFAM" id="SSF55073">
    <property type="entry name" value="Nucleotide cyclase"/>
    <property type="match status" value="1"/>
</dbReference>
<feature type="domain" description="HD-GYP" evidence="3">
    <location>
        <begin position="351"/>
        <end position="539"/>
    </location>
</feature>
<evidence type="ECO:0000256" key="1">
    <source>
        <dbReference type="SAM" id="Coils"/>
    </source>
</evidence>
<dbReference type="SMART" id="SM00471">
    <property type="entry name" value="HDc"/>
    <property type="match status" value="1"/>
</dbReference>
<keyword evidence="1" id="KW-0175">Coiled coil</keyword>
<keyword evidence="5" id="KW-1185">Reference proteome</keyword>
<sequence length="539" mass="61814">MSSYNFNNEIFNQELAVLKTAMDNLKNLKYKENELIEAYRNLALNYEKLLKFANKSVKISDSQGSELRRREFEIRNILDNSNQGFLTFGRNMIVNKEYSSECVRIFGRKISNVNIFELLKSDNINQNVLYQRVFEEIFDTQDIERKFNLLMELPSLLKINNVYVNISYKLINKDDIRDEELIMLIITDVTEKKKSEEQILFLSYHDKLTSLFNRAYINSIISQLQTEACMPLSIIVGDMNGLKLTNDVFGHAYGDELLVNASKILLSSCRSTDIISRWGGDEFLVLLPNTSEQEVNRVISKIESTCSNFDPSPIEVSISLGSATIRDHNTSILELFSMAENKMYNNKIIEGKKIRRKIILNIEKALIEKCFEDDGHTARVTSMAMNFAKALNIKESSNEMADLSLLAYLHDVGKISIPSEVLGKKQPLSEIEREIIKSYTEIGYRIALSIDEPNLAQGIHALRERWDGKGYPNGLKEDKIPLISRIVSIIDAYDAMTHHRPYREAMGQSEALEELINCSGTQFDPQLVELFIKEKLYLN</sequence>
<dbReference type="PANTHER" id="PTHR43155">
    <property type="entry name" value="CYCLIC DI-GMP PHOSPHODIESTERASE PA4108-RELATED"/>
    <property type="match status" value="1"/>
</dbReference>
<dbReference type="InterPro" id="IPR003607">
    <property type="entry name" value="HD/PDEase_dom"/>
</dbReference>
<dbReference type="InterPro" id="IPR037522">
    <property type="entry name" value="HD_GYP_dom"/>
</dbReference>
<dbReference type="STRING" id="36844.SAMN04488501_102156"/>
<dbReference type="SUPFAM" id="SSF109604">
    <property type="entry name" value="HD-domain/PDEase-like"/>
    <property type="match status" value="1"/>
</dbReference>
<evidence type="ECO:0000313" key="5">
    <source>
        <dbReference type="Proteomes" id="UP000037043"/>
    </source>
</evidence>
<dbReference type="GO" id="GO:0071111">
    <property type="term" value="F:cyclic-guanylate-specific phosphodiesterase activity"/>
    <property type="evidence" value="ECO:0007669"/>
    <property type="project" value="UniProtKB-EC"/>
</dbReference>
<dbReference type="AlphaFoldDB" id="A0A0L6Z9V2"/>
<dbReference type="PROSITE" id="PS50887">
    <property type="entry name" value="GGDEF"/>
    <property type="match status" value="1"/>
</dbReference>
<dbReference type="Proteomes" id="UP000037043">
    <property type="component" value="Unassembled WGS sequence"/>
</dbReference>
<dbReference type="Pfam" id="PF00990">
    <property type="entry name" value="GGDEF"/>
    <property type="match status" value="1"/>
</dbReference>
<dbReference type="Gene3D" id="1.10.3210.10">
    <property type="entry name" value="Hypothetical protein af1432"/>
    <property type="match status" value="1"/>
</dbReference>
<dbReference type="PROSITE" id="PS51832">
    <property type="entry name" value="HD_GYP"/>
    <property type="match status" value="1"/>
</dbReference>
<accession>A0A0L6Z9V2</accession>
<dbReference type="Pfam" id="PF13487">
    <property type="entry name" value="HD_5"/>
    <property type="match status" value="1"/>
</dbReference>
<dbReference type="Gene3D" id="3.30.450.20">
    <property type="entry name" value="PAS domain"/>
    <property type="match status" value="1"/>
</dbReference>
<dbReference type="SMART" id="SM00267">
    <property type="entry name" value="GGDEF"/>
    <property type="match status" value="1"/>
</dbReference>
<dbReference type="Gene3D" id="3.30.70.270">
    <property type="match status" value="1"/>
</dbReference>
<dbReference type="CDD" id="cd01949">
    <property type="entry name" value="GGDEF"/>
    <property type="match status" value="1"/>
</dbReference>
<organism evidence="4 5">
    <name type="scientific">Clostridium homopropionicum DSM 5847</name>
    <dbReference type="NCBI Taxonomy" id="1121318"/>
    <lineage>
        <taxon>Bacteria</taxon>
        <taxon>Bacillati</taxon>
        <taxon>Bacillota</taxon>
        <taxon>Clostridia</taxon>
        <taxon>Eubacteriales</taxon>
        <taxon>Clostridiaceae</taxon>
        <taxon>Clostridium</taxon>
    </lineage>
</organism>
<evidence type="ECO:0000259" key="2">
    <source>
        <dbReference type="PROSITE" id="PS50887"/>
    </source>
</evidence>
<feature type="coiled-coil region" evidence="1">
    <location>
        <begin position="8"/>
        <end position="38"/>
    </location>
</feature>
<dbReference type="EC" id="3.1.4.52" evidence="4"/>
<dbReference type="InterPro" id="IPR000160">
    <property type="entry name" value="GGDEF_dom"/>
</dbReference>
<reference evidence="5" key="1">
    <citation type="submission" date="2015-08" db="EMBL/GenBank/DDBJ databases">
        <title>Genome sequence of the strict anaerobe Clostridium homopropionicum LuHBu1 (DSM 5847T).</title>
        <authorList>
            <person name="Poehlein A."/>
            <person name="Beck M."/>
            <person name="Schiel-Bengelsdorf B."/>
            <person name="Bengelsdorf F.R."/>
            <person name="Daniel R."/>
            <person name="Duerre P."/>
        </authorList>
    </citation>
    <scope>NUCLEOTIDE SEQUENCE [LARGE SCALE GENOMIC DNA]</scope>
    <source>
        <strain evidence="5">DSM 5847</strain>
    </source>
</reference>
<evidence type="ECO:0000313" key="4">
    <source>
        <dbReference type="EMBL" id="KOA19749.1"/>
    </source>
</evidence>
<proteinExistence type="predicted"/>
<feature type="domain" description="GGDEF" evidence="2">
    <location>
        <begin position="230"/>
        <end position="360"/>
    </location>
</feature>
<protein>
    <submittedName>
        <fullName evidence="4">Cyclic di-GMP phosphodiesterase response regulator RpfG</fullName>
        <ecNumber evidence="4">3.1.4.52</ecNumber>
    </submittedName>
</protein>
<dbReference type="InterPro" id="IPR043128">
    <property type="entry name" value="Rev_trsase/Diguanyl_cyclase"/>
</dbReference>
<gene>
    <name evidence="4" type="primary">rpfG_7</name>
    <name evidence="4" type="ORF">CLHOM_18380</name>
</gene>
<name>A0A0L6Z9V2_9CLOT</name>
<keyword evidence="4" id="KW-0378">Hydrolase</keyword>
<dbReference type="NCBIfam" id="TIGR00254">
    <property type="entry name" value="GGDEF"/>
    <property type="match status" value="1"/>
</dbReference>
<evidence type="ECO:0000259" key="3">
    <source>
        <dbReference type="PROSITE" id="PS51832"/>
    </source>
</evidence>
<dbReference type="CDD" id="cd00077">
    <property type="entry name" value="HDc"/>
    <property type="match status" value="1"/>
</dbReference>
<dbReference type="PATRIC" id="fig|1121318.3.peg.1855"/>